<comment type="caution">
    <text evidence="1">The sequence shown here is derived from an EMBL/GenBank/DDBJ whole genome shotgun (WGS) entry which is preliminary data.</text>
</comment>
<name>A0A7W5H685_9BACT</name>
<gene>
    <name evidence="1" type="ORF">FHS27_002837</name>
</gene>
<protein>
    <submittedName>
        <fullName evidence="1">Uncharacterized protein</fullName>
    </submittedName>
</protein>
<evidence type="ECO:0000313" key="1">
    <source>
        <dbReference type="EMBL" id="MBB3207023.1"/>
    </source>
</evidence>
<reference evidence="1 2" key="1">
    <citation type="submission" date="2020-08" db="EMBL/GenBank/DDBJ databases">
        <title>Genomic Encyclopedia of Type Strains, Phase III (KMG-III): the genomes of soil and plant-associated and newly described type strains.</title>
        <authorList>
            <person name="Whitman W."/>
        </authorList>
    </citation>
    <scope>NUCLEOTIDE SEQUENCE [LARGE SCALE GENOMIC DNA]</scope>
    <source>
        <strain evidence="1 2">CECT 8075</strain>
    </source>
</reference>
<keyword evidence="2" id="KW-1185">Reference proteome</keyword>
<proteinExistence type="predicted"/>
<dbReference type="AlphaFoldDB" id="A0A7W5H685"/>
<evidence type="ECO:0000313" key="2">
    <source>
        <dbReference type="Proteomes" id="UP000536179"/>
    </source>
</evidence>
<organism evidence="1 2">
    <name type="scientific">Aporhodopirellula rubra</name>
    <dbReference type="NCBI Taxonomy" id="980271"/>
    <lineage>
        <taxon>Bacteria</taxon>
        <taxon>Pseudomonadati</taxon>
        <taxon>Planctomycetota</taxon>
        <taxon>Planctomycetia</taxon>
        <taxon>Pirellulales</taxon>
        <taxon>Pirellulaceae</taxon>
        <taxon>Aporhodopirellula</taxon>
    </lineage>
</organism>
<dbReference type="Proteomes" id="UP000536179">
    <property type="component" value="Unassembled WGS sequence"/>
</dbReference>
<accession>A0A7W5H685</accession>
<sequence length="86" mass="9501">MIAFPAGNPVSARELLTKYQRFTCFGLSVYAVLCDIFDSRAPIGELNLNHPHHDDRDAFVSESAGFFQMHTFVASRGFSDRACASA</sequence>
<dbReference type="EMBL" id="JACHXU010000008">
    <property type="protein sequence ID" value="MBB3207023.1"/>
    <property type="molecule type" value="Genomic_DNA"/>
</dbReference>